<comment type="caution">
    <text evidence="3">The sequence shown here is derived from an EMBL/GenBank/DDBJ whole genome shotgun (WGS) entry which is preliminary data.</text>
</comment>
<feature type="domain" description="AAA+ ATPase" evidence="2">
    <location>
        <begin position="706"/>
        <end position="833"/>
    </location>
</feature>
<dbReference type="InterPro" id="IPR027417">
    <property type="entry name" value="P-loop_NTPase"/>
</dbReference>
<dbReference type="SUPFAM" id="SSF52540">
    <property type="entry name" value="P-loop containing nucleoside triphosphate hydrolases"/>
    <property type="match status" value="1"/>
</dbReference>
<dbReference type="InterPro" id="IPR054464">
    <property type="entry name" value="ULD_fung"/>
</dbReference>
<dbReference type="GO" id="GO:0016887">
    <property type="term" value="F:ATP hydrolysis activity"/>
    <property type="evidence" value="ECO:0007669"/>
    <property type="project" value="InterPro"/>
</dbReference>
<evidence type="ECO:0000256" key="1">
    <source>
        <dbReference type="SAM" id="MobiDB-lite"/>
    </source>
</evidence>
<evidence type="ECO:0000259" key="2">
    <source>
        <dbReference type="SMART" id="SM00382"/>
    </source>
</evidence>
<dbReference type="Pfam" id="PF22942">
    <property type="entry name" value="DUF7025"/>
    <property type="match status" value="1"/>
</dbReference>
<evidence type="ECO:0000313" key="3">
    <source>
        <dbReference type="EMBL" id="KAJ5350832.1"/>
    </source>
</evidence>
<dbReference type="Gene3D" id="3.40.50.300">
    <property type="entry name" value="P-loop containing nucleotide triphosphate hydrolases"/>
    <property type="match status" value="1"/>
</dbReference>
<feature type="region of interest" description="Disordered" evidence="1">
    <location>
        <begin position="201"/>
        <end position="224"/>
    </location>
</feature>
<proteinExistence type="predicted"/>
<dbReference type="PANTHER" id="PTHR46411">
    <property type="entry name" value="FAMILY ATPASE, PUTATIVE-RELATED"/>
    <property type="match status" value="1"/>
</dbReference>
<protein>
    <submittedName>
        <fullName evidence="3">ATPase AAA-type core</fullName>
    </submittedName>
</protein>
<dbReference type="PANTHER" id="PTHR46411:SF4">
    <property type="entry name" value="AAA+ ATPASE DOMAIN-CONTAINING PROTEIN"/>
    <property type="match status" value="1"/>
</dbReference>
<reference evidence="3" key="2">
    <citation type="journal article" date="2023" name="IMA Fungus">
        <title>Comparative genomic study of the Penicillium genus elucidates a diverse pangenome and 15 lateral gene transfer events.</title>
        <authorList>
            <person name="Petersen C."/>
            <person name="Sorensen T."/>
            <person name="Nielsen M.R."/>
            <person name="Sondergaard T.E."/>
            <person name="Sorensen J.L."/>
            <person name="Fitzpatrick D.A."/>
            <person name="Frisvad J.C."/>
            <person name="Nielsen K.L."/>
        </authorList>
    </citation>
    <scope>NUCLEOTIDE SEQUENCE</scope>
    <source>
        <strain evidence="3">IBT 35675</strain>
    </source>
</reference>
<dbReference type="AlphaFoldDB" id="A0A9W9UMY0"/>
<sequence length="857" mass="97515">MMEDTIVTNMLNAIEAHEAPNIQMKDETSDILSTENVNLAFTTTLNLKDVPGDSEHHDTESPGLDKAIEVGEDSVEGVQDGDTTPALSDQTEEQPLVTFIDPLGTRWDFPYASAKTWDGARELIKSVFVGVYIPDWIAEDMDEETTGPASGFSVVQVKPRNSQILTSHWESLVAPGWEFTIKFKMGSKVLPYVRKLKLEKERADEAPKEDSESGEDENTNNKEPIPAKEMGKIVYVAKYLAPDHDGDYRTRITERNEDGIQLTTIPEAQSYEYVLEEHREVYFSDNHAVNVREETVDTIGSPVLYVRSPILLDALRAIIDVQSTADEFKPRDYAERIFSSDLSQGCFVLPFTDLYHYREKLLQYREIVGKTHEKVYSITCGEHIDILNEYLEGLTEVGLKEAERLASGPAPKTTFTSLWLLLKPGSDVYVREEGKLNAYVIESFSGGHHWNFSMARSAPYLVNVWNLNYDGQHLTRSVKTIVIPIFEHDREISSLPLFPVRFHVDEDPQHGLHQELVERGKKFVEMVRKPSFKEFTGPSKLQGIRTFNQTRVVVDHTSQPWNLDEIRGEPYADDPIQTVYGVDLGEQTRIARCSCQSCEAKHARLNRVERRPFDDYDNIDLTSEKTLTDHQYLLCWSHVFGFVLKDRAWDVLEVSGLTDPRIDKDIIDTLVLKPESNKQMIKAVCEIFGGTYPQAFSPDFVRGKGEGQILLLHGPPGTGKTLTAESVAEYTGRPLLSITAADLGHEPERLEDNLLRFFRDARKWNAIVLLDEADVYLETRSSQDLRRNSIVSIFLRALDYFQGILFLTTNRVGSFDEAFMSRIHVQIGYDPLDDESRKKIWDAYFKKLSKNHENGRP</sequence>
<dbReference type="SMART" id="SM00382">
    <property type="entry name" value="AAA"/>
    <property type="match status" value="1"/>
</dbReference>
<accession>A0A9W9UMY0</accession>
<feature type="compositionally biased region" description="Basic and acidic residues" evidence="1">
    <location>
        <begin position="201"/>
        <end position="211"/>
    </location>
</feature>
<dbReference type="Proteomes" id="UP001148299">
    <property type="component" value="Unassembled WGS sequence"/>
</dbReference>
<name>A0A9W9UMY0_PENBR</name>
<dbReference type="InterPro" id="IPR054289">
    <property type="entry name" value="DUF7025"/>
</dbReference>
<keyword evidence="4" id="KW-1185">Reference proteome</keyword>
<evidence type="ECO:0000313" key="4">
    <source>
        <dbReference type="Proteomes" id="UP001148299"/>
    </source>
</evidence>
<organism evidence="3 4">
    <name type="scientific">Penicillium brevicompactum</name>
    <dbReference type="NCBI Taxonomy" id="5074"/>
    <lineage>
        <taxon>Eukaryota</taxon>
        <taxon>Fungi</taxon>
        <taxon>Dikarya</taxon>
        <taxon>Ascomycota</taxon>
        <taxon>Pezizomycotina</taxon>
        <taxon>Eurotiomycetes</taxon>
        <taxon>Eurotiomycetidae</taxon>
        <taxon>Eurotiales</taxon>
        <taxon>Aspergillaceae</taxon>
        <taxon>Penicillium</taxon>
    </lineage>
</organism>
<dbReference type="Pfam" id="PF00004">
    <property type="entry name" value="AAA"/>
    <property type="match status" value="1"/>
</dbReference>
<dbReference type="InterPro" id="IPR003959">
    <property type="entry name" value="ATPase_AAA_core"/>
</dbReference>
<dbReference type="InterPro" id="IPR003593">
    <property type="entry name" value="AAA+_ATPase"/>
</dbReference>
<dbReference type="EMBL" id="JAPZBR010000006">
    <property type="protein sequence ID" value="KAJ5350832.1"/>
    <property type="molecule type" value="Genomic_DNA"/>
</dbReference>
<dbReference type="CDD" id="cd19481">
    <property type="entry name" value="RecA-like_protease"/>
    <property type="match status" value="1"/>
</dbReference>
<reference evidence="3" key="1">
    <citation type="submission" date="2022-12" db="EMBL/GenBank/DDBJ databases">
        <authorList>
            <person name="Petersen C."/>
        </authorList>
    </citation>
    <scope>NUCLEOTIDE SEQUENCE</scope>
    <source>
        <strain evidence="3">IBT 35675</strain>
    </source>
</reference>
<dbReference type="GO" id="GO:0005524">
    <property type="term" value="F:ATP binding"/>
    <property type="evidence" value="ECO:0007669"/>
    <property type="project" value="InterPro"/>
</dbReference>
<gene>
    <name evidence="3" type="ORF">N7541_008559</name>
</gene>
<dbReference type="Pfam" id="PF22893">
    <property type="entry name" value="ULD_2"/>
    <property type="match status" value="1"/>
</dbReference>